<evidence type="ECO:0000313" key="2">
    <source>
        <dbReference type="EMBL" id="KAF7402777.1"/>
    </source>
</evidence>
<keyword evidence="3" id="KW-1185">Reference proteome</keyword>
<feature type="compositionally biased region" description="Basic and acidic residues" evidence="1">
    <location>
        <begin position="1"/>
        <end position="26"/>
    </location>
</feature>
<name>A0A834KBC6_VESVU</name>
<gene>
    <name evidence="2" type="ORF">HZH66_005044</name>
</gene>
<comment type="caution">
    <text evidence="2">The sequence shown here is derived from an EMBL/GenBank/DDBJ whole genome shotgun (WGS) entry which is preliminary data.</text>
</comment>
<accession>A0A834KBC6</accession>
<dbReference type="Proteomes" id="UP000614350">
    <property type="component" value="Unassembled WGS sequence"/>
</dbReference>
<feature type="region of interest" description="Disordered" evidence="1">
    <location>
        <begin position="1"/>
        <end position="53"/>
    </location>
</feature>
<organism evidence="2 3">
    <name type="scientific">Vespula vulgaris</name>
    <name type="common">Yellow jacket</name>
    <name type="synonym">Wasp</name>
    <dbReference type="NCBI Taxonomy" id="7454"/>
    <lineage>
        <taxon>Eukaryota</taxon>
        <taxon>Metazoa</taxon>
        <taxon>Ecdysozoa</taxon>
        <taxon>Arthropoda</taxon>
        <taxon>Hexapoda</taxon>
        <taxon>Insecta</taxon>
        <taxon>Pterygota</taxon>
        <taxon>Neoptera</taxon>
        <taxon>Endopterygota</taxon>
        <taxon>Hymenoptera</taxon>
        <taxon>Apocrita</taxon>
        <taxon>Aculeata</taxon>
        <taxon>Vespoidea</taxon>
        <taxon>Vespidae</taxon>
        <taxon>Vespinae</taxon>
        <taxon>Vespula</taxon>
    </lineage>
</organism>
<feature type="compositionally biased region" description="Basic and acidic residues" evidence="1">
    <location>
        <begin position="40"/>
        <end position="51"/>
    </location>
</feature>
<feature type="compositionally biased region" description="Low complexity" evidence="1">
    <location>
        <begin position="27"/>
        <end position="38"/>
    </location>
</feature>
<reference evidence="2" key="1">
    <citation type="journal article" date="2020" name="G3 (Bethesda)">
        <title>High-Quality Assemblies for Three Invasive Social Wasps from the &lt;i&gt;Vespula&lt;/i&gt; Genus.</title>
        <authorList>
            <person name="Harrop T.W.R."/>
            <person name="Guhlin J."/>
            <person name="McLaughlin G.M."/>
            <person name="Permina E."/>
            <person name="Stockwell P."/>
            <person name="Gilligan J."/>
            <person name="Le Lec M.F."/>
            <person name="Gruber M.A.M."/>
            <person name="Quinn O."/>
            <person name="Lovegrove M."/>
            <person name="Duncan E.J."/>
            <person name="Remnant E.J."/>
            <person name="Van Eeckhoven J."/>
            <person name="Graham B."/>
            <person name="Knapp R.A."/>
            <person name="Langford K.W."/>
            <person name="Kronenberg Z."/>
            <person name="Press M.O."/>
            <person name="Eacker S.M."/>
            <person name="Wilson-Rankin E.E."/>
            <person name="Purcell J."/>
            <person name="Lester P.J."/>
            <person name="Dearden P.K."/>
        </authorList>
    </citation>
    <scope>NUCLEOTIDE SEQUENCE</scope>
    <source>
        <strain evidence="2">Marl-1</strain>
    </source>
</reference>
<protein>
    <submittedName>
        <fullName evidence="2">Uncharacterized protein</fullName>
    </submittedName>
</protein>
<evidence type="ECO:0000256" key="1">
    <source>
        <dbReference type="SAM" id="MobiDB-lite"/>
    </source>
</evidence>
<dbReference type="EMBL" id="JACSEA010000004">
    <property type="protein sequence ID" value="KAF7402777.1"/>
    <property type="molecule type" value="Genomic_DNA"/>
</dbReference>
<dbReference type="AlphaFoldDB" id="A0A834KBC6"/>
<proteinExistence type="predicted"/>
<feature type="region of interest" description="Disordered" evidence="1">
    <location>
        <begin position="70"/>
        <end position="100"/>
    </location>
</feature>
<sequence length="170" mass="18810">MRGSREEGRVSLEEEKNNAQSHREECGPSGPESPSSVPHRIGEAKREESIHARTSGLYEGNVVVLVEMERVKGGEEKRAEKQSHDGRVRRGAEDEVREESYDAAQLAVRGKISERSSRALRFLGQEVWMVNPSPVCLAADDSRVSSVAHARPNHADADVLVETARKQEGK</sequence>
<evidence type="ECO:0000313" key="3">
    <source>
        <dbReference type="Proteomes" id="UP000614350"/>
    </source>
</evidence>